<proteinExistence type="predicted"/>
<dbReference type="NCBIfam" id="TIGR01668">
    <property type="entry name" value="YqeG_hyp_ppase"/>
    <property type="match status" value="1"/>
</dbReference>
<dbReference type="AlphaFoldDB" id="A0A430APV0"/>
<dbReference type="InterPro" id="IPR006439">
    <property type="entry name" value="HAD-SF_hydro_IA"/>
</dbReference>
<dbReference type="Gene3D" id="3.40.50.1000">
    <property type="entry name" value="HAD superfamily/HAD-like"/>
    <property type="match status" value="1"/>
</dbReference>
<name>A0A430APV0_9ENTE</name>
<protein>
    <submittedName>
        <fullName evidence="1">HAD family hydrolase</fullName>
    </submittedName>
</protein>
<reference evidence="1 2" key="1">
    <citation type="submission" date="2017-05" db="EMBL/GenBank/DDBJ databases">
        <title>Vagococcus spp. assemblies.</title>
        <authorList>
            <person name="Gulvik C.A."/>
        </authorList>
    </citation>
    <scope>NUCLEOTIDE SEQUENCE [LARGE SCALE GENOMIC DNA]</scope>
    <source>
        <strain evidence="1 2">LMG 24798</strain>
    </source>
</reference>
<sequence length="176" mass="20002">MFSKFKPTWMLEAIYQLTPEQLRAHGIEAVLADLDNTLTAWNNPDGTEEMLHWIETMKQAGIPVVVVSNNKASRIDRAVKHLGLEYVSRAMKPFGRGFRKAEKQLNLPPEKMVMVGDQLMTDIRGANGAGIRSILVKPLVETDGWNTRINRAMERVVMSHLLANHADMKWRSDIHE</sequence>
<accession>A0A430APV0</accession>
<dbReference type="OrthoDB" id="9787572at2"/>
<dbReference type="GO" id="GO:0008962">
    <property type="term" value="F:phosphatidylglycerophosphatase activity"/>
    <property type="evidence" value="ECO:0007669"/>
    <property type="project" value="InterPro"/>
</dbReference>
<dbReference type="InterPro" id="IPR006549">
    <property type="entry name" value="HAD-SF_hydro_IIIA"/>
</dbReference>
<organism evidence="1 2">
    <name type="scientific">Vagococcus acidifermentans</name>
    <dbReference type="NCBI Taxonomy" id="564710"/>
    <lineage>
        <taxon>Bacteria</taxon>
        <taxon>Bacillati</taxon>
        <taxon>Bacillota</taxon>
        <taxon>Bacilli</taxon>
        <taxon>Lactobacillales</taxon>
        <taxon>Enterococcaceae</taxon>
        <taxon>Vagococcus</taxon>
    </lineage>
</organism>
<evidence type="ECO:0000313" key="1">
    <source>
        <dbReference type="EMBL" id="RSU10095.1"/>
    </source>
</evidence>
<dbReference type="PANTHER" id="PTHR19288:SF25">
    <property type="entry name" value="PHOSPHATIDYLGLYCEROPHOSPHATASE GEP4, MITOCHONDRIAL"/>
    <property type="match status" value="1"/>
</dbReference>
<keyword evidence="1" id="KW-0378">Hydrolase</keyword>
<comment type="caution">
    <text evidence="1">The sequence shown here is derived from an EMBL/GenBank/DDBJ whole genome shotgun (WGS) entry which is preliminary data.</text>
</comment>
<dbReference type="InterPro" id="IPR036412">
    <property type="entry name" value="HAD-like_sf"/>
</dbReference>
<evidence type="ECO:0000313" key="2">
    <source>
        <dbReference type="Proteomes" id="UP000286773"/>
    </source>
</evidence>
<dbReference type="RefSeq" id="WP_126814413.1">
    <property type="nucleotide sequence ID" value="NZ_NGKC01000014.1"/>
</dbReference>
<dbReference type="Proteomes" id="UP000286773">
    <property type="component" value="Unassembled WGS sequence"/>
</dbReference>
<dbReference type="CDD" id="cd16416">
    <property type="entry name" value="HAD_BsYqeG-like"/>
    <property type="match status" value="1"/>
</dbReference>
<dbReference type="NCBIfam" id="TIGR01662">
    <property type="entry name" value="HAD-SF-IIIA"/>
    <property type="match status" value="1"/>
</dbReference>
<gene>
    <name evidence="1" type="ORF">CBF27_11255</name>
</gene>
<keyword evidence="2" id="KW-1185">Reference proteome</keyword>
<dbReference type="PANTHER" id="PTHR19288">
    <property type="entry name" value="4-NITROPHENYLPHOSPHATASE-RELATED"/>
    <property type="match status" value="1"/>
</dbReference>
<dbReference type="NCBIfam" id="TIGR01509">
    <property type="entry name" value="HAD-SF-IA-v3"/>
    <property type="match status" value="1"/>
</dbReference>
<dbReference type="NCBIfam" id="TIGR01549">
    <property type="entry name" value="HAD-SF-IA-v1"/>
    <property type="match status" value="1"/>
</dbReference>
<dbReference type="EMBL" id="NGKC01000014">
    <property type="protein sequence ID" value="RSU10095.1"/>
    <property type="molecule type" value="Genomic_DNA"/>
</dbReference>
<dbReference type="SUPFAM" id="SSF56784">
    <property type="entry name" value="HAD-like"/>
    <property type="match status" value="1"/>
</dbReference>
<dbReference type="GO" id="GO:0005737">
    <property type="term" value="C:cytoplasm"/>
    <property type="evidence" value="ECO:0007669"/>
    <property type="project" value="TreeGrafter"/>
</dbReference>
<dbReference type="Pfam" id="PF00702">
    <property type="entry name" value="Hydrolase"/>
    <property type="match status" value="1"/>
</dbReference>
<dbReference type="InterPro" id="IPR023214">
    <property type="entry name" value="HAD_sf"/>
</dbReference>
<dbReference type="InterPro" id="IPR010021">
    <property type="entry name" value="PGPP1/Gep4"/>
</dbReference>